<dbReference type="KEGG" id="rcr:NCTC10994_00342"/>
<keyword evidence="2" id="KW-1133">Transmembrane helix</keyword>
<keyword evidence="4" id="KW-1185">Reference proteome</keyword>
<evidence type="ECO:0000313" key="3">
    <source>
        <dbReference type="EMBL" id="SQI28593.1"/>
    </source>
</evidence>
<feature type="compositionally biased region" description="Basic residues" evidence="1">
    <location>
        <begin position="303"/>
        <end position="316"/>
    </location>
</feature>
<feature type="transmembrane region" description="Helical" evidence="2">
    <location>
        <begin position="52"/>
        <end position="74"/>
    </location>
</feature>
<sequence>MPVPRAQHVSPWRLVSYGVGTLLLVSLLTWILAELATPDGVKVVTADNLTDLGRTIGLIAAAAVGVPAAVLAYHRQRALDTASRTAAAQQETAARQHEHKVRADDREHHTGVERNLRERYTTCAEQLSHDSSAIRLAGAYAIASLADDWHAFGNFSERQVCIDLLCSYLCLPYEPSGREQTHTKTIIRYAPSDRVVEEHHEHRTEDSQVRQSILRIIAAHLQPDAEQAGASPTSTSPAPTSKTPSSTAVSFAEECSSFAHGSTANWLLFKKRSSTASGPRLRRHSSTASRPCSTTRSSIASRPRSRRRSSTARRQPRSTGCSSTAGGAGGPRSWRRSSIADKPRLRRLSSAAGGHVRMGAVPRRADLVRQDGVPRQGPVQSCAVP</sequence>
<feature type="region of interest" description="Disordered" evidence="1">
    <location>
        <begin position="274"/>
        <end position="385"/>
    </location>
</feature>
<protein>
    <submittedName>
        <fullName evidence="3">Uncharacterized protein</fullName>
    </submittedName>
</protein>
<evidence type="ECO:0000256" key="2">
    <source>
        <dbReference type="SAM" id="Phobius"/>
    </source>
</evidence>
<proteinExistence type="predicted"/>
<name>A0A2X4TNV7_9NOCA</name>
<keyword evidence="2" id="KW-0812">Transmembrane</keyword>
<reference evidence="3 4" key="1">
    <citation type="submission" date="2018-06" db="EMBL/GenBank/DDBJ databases">
        <authorList>
            <consortium name="Pathogen Informatics"/>
            <person name="Doyle S."/>
        </authorList>
    </citation>
    <scope>NUCLEOTIDE SEQUENCE [LARGE SCALE GENOMIC DNA]</scope>
    <source>
        <strain evidence="3 4">NCTC10994</strain>
    </source>
</reference>
<feature type="compositionally biased region" description="Low complexity" evidence="1">
    <location>
        <begin position="293"/>
        <end position="302"/>
    </location>
</feature>
<feature type="region of interest" description="Disordered" evidence="1">
    <location>
        <begin position="84"/>
        <end position="112"/>
    </location>
</feature>
<gene>
    <name evidence="3" type="ORF">NCTC10994_00342</name>
</gene>
<feature type="compositionally biased region" description="Low complexity" evidence="1">
    <location>
        <begin position="228"/>
        <end position="247"/>
    </location>
</feature>
<feature type="compositionally biased region" description="Low complexity" evidence="1">
    <location>
        <begin position="84"/>
        <end position="93"/>
    </location>
</feature>
<feature type="compositionally biased region" description="Basic and acidic residues" evidence="1">
    <location>
        <begin position="101"/>
        <end position="112"/>
    </location>
</feature>
<feature type="transmembrane region" description="Helical" evidence="2">
    <location>
        <begin position="12"/>
        <end position="32"/>
    </location>
</feature>
<keyword evidence="2" id="KW-0472">Membrane</keyword>
<dbReference type="STRING" id="1219011.GCA_001895045_00063"/>
<accession>A0A2X4TNV7</accession>
<organism evidence="3 4">
    <name type="scientific">Rhodococcus coprophilus</name>
    <dbReference type="NCBI Taxonomy" id="38310"/>
    <lineage>
        <taxon>Bacteria</taxon>
        <taxon>Bacillati</taxon>
        <taxon>Actinomycetota</taxon>
        <taxon>Actinomycetes</taxon>
        <taxon>Mycobacteriales</taxon>
        <taxon>Nocardiaceae</taxon>
        <taxon>Rhodococcus</taxon>
    </lineage>
</organism>
<evidence type="ECO:0000256" key="1">
    <source>
        <dbReference type="SAM" id="MobiDB-lite"/>
    </source>
</evidence>
<dbReference type="AlphaFoldDB" id="A0A2X4TNV7"/>
<dbReference type="EMBL" id="LS483468">
    <property type="protein sequence ID" value="SQI28593.1"/>
    <property type="molecule type" value="Genomic_DNA"/>
</dbReference>
<dbReference type="Proteomes" id="UP000249091">
    <property type="component" value="Chromosome 1"/>
</dbReference>
<feature type="region of interest" description="Disordered" evidence="1">
    <location>
        <begin position="223"/>
        <end position="247"/>
    </location>
</feature>
<evidence type="ECO:0000313" key="4">
    <source>
        <dbReference type="Proteomes" id="UP000249091"/>
    </source>
</evidence>